<accession>A0A6A6D686</accession>
<dbReference type="EMBL" id="ML993579">
    <property type="protein sequence ID" value="KAF2173938.1"/>
    <property type="molecule type" value="Genomic_DNA"/>
</dbReference>
<sequence length="225" mass="24596">MPTPTITITPVLHPTETPTYITTFASAFTPPSADMLMPLIYPTGLQDPQVQAHLLATFDAPSKTNLLYLARDAETGAVLGCSGWEVFEADAEGEGDVEVEVAKTLAAAEAHPAPPELNRNNPLRRAAISAMVRSRSSLPKPFVELTILAVNPEQQGKGVGSALLRDGLNWVDEMKIPAFVVSSGQGRALYERYGFGEVWDFGLDAREFGGEREGRHWCMWRKARE</sequence>
<dbReference type="InterPro" id="IPR052523">
    <property type="entry name" value="Trichothecene_AcTrans"/>
</dbReference>
<dbReference type="InterPro" id="IPR016181">
    <property type="entry name" value="Acyl_CoA_acyltransferase"/>
</dbReference>
<dbReference type="GO" id="GO:0016747">
    <property type="term" value="F:acyltransferase activity, transferring groups other than amino-acyl groups"/>
    <property type="evidence" value="ECO:0007669"/>
    <property type="project" value="InterPro"/>
</dbReference>
<name>A0A6A6D686_ZASCE</name>
<dbReference type="PROSITE" id="PS51186">
    <property type="entry name" value="GNAT"/>
    <property type="match status" value="1"/>
</dbReference>
<feature type="domain" description="N-acetyltransferase" evidence="1">
    <location>
        <begin position="141"/>
        <end position="224"/>
    </location>
</feature>
<evidence type="ECO:0000313" key="3">
    <source>
        <dbReference type="Proteomes" id="UP000799537"/>
    </source>
</evidence>
<evidence type="ECO:0000313" key="2">
    <source>
        <dbReference type="EMBL" id="KAF2173938.1"/>
    </source>
</evidence>
<proteinExistence type="predicted"/>
<dbReference type="Gene3D" id="3.40.630.30">
    <property type="match status" value="1"/>
</dbReference>
<dbReference type="PANTHER" id="PTHR42791">
    <property type="entry name" value="GNAT FAMILY ACETYLTRANSFERASE"/>
    <property type="match status" value="1"/>
</dbReference>
<protein>
    <recommendedName>
        <fullName evidence="1">N-acetyltransferase domain-containing protein</fullName>
    </recommendedName>
</protein>
<dbReference type="CDD" id="cd04301">
    <property type="entry name" value="NAT_SF"/>
    <property type="match status" value="1"/>
</dbReference>
<dbReference type="PANTHER" id="PTHR42791:SF1">
    <property type="entry name" value="N-ACETYLTRANSFERASE DOMAIN-CONTAINING PROTEIN"/>
    <property type="match status" value="1"/>
</dbReference>
<keyword evidence="3" id="KW-1185">Reference proteome</keyword>
<organism evidence="2 3">
    <name type="scientific">Zasmidium cellare ATCC 36951</name>
    <dbReference type="NCBI Taxonomy" id="1080233"/>
    <lineage>
        <taxon>Eukaryota</taxon>
        <taxon>Fungi</taxon>
        <taxon>Dikarya</taxon>
        <taxon>Ascomycota</taxon>
        <taxon>Pezizomycotina</taxon>
        <taxon>Dothideomycetes</taxon>
        <taxon>Dothideomycetidae</taxon>
        <taxon>Mycosphaerellales</taxon>
        <taxon>Mycosphaerellaceae</taxon>
        <taxon>Zasmidium</taxon>
    </lineage>
</organism>
<dbReference type="RefSeq" id="XP_033674827.1">
    <property type="nucleotide sequence ID" value="XM_033803536.1"/>
</dbReference>
<dbReference type="InterPro" id="IPR000182">
    <property type="entry name" value="GNAT_dom"/>
</dbReference>
<dbReference type="Pfam" id="PF13508">
    <property type="entry name" value="Acetyltransf_7"/>
    <property type="match status" value="1"/>
</dbReference>
<dbReference type="SUPFAM" id="SSF55729">
    <property type="entry name" value="Acyl-CoA N-acyltransferases (Nat)"/>
    <property type="match status" value="1"/>
</dbReference>
<reference evidence="2" key="1">
    <citation type="journal article" date="2020" name="Stud. Mycol.">
        <title>101 Dothideomycetes genomes: a test case for predicting lifestyles and emergence of pathogens.</title>
        <authorList>
            <person name="Haridas S."/>
            <person name="Albert R."/>
            <person name="Binder M."/>
            <person name="Bloem J."/>
            <person name="Labutti K."/>
            <person name="Salamov A."/>
            <person name="Andreopoulos B."/>
            <person name="Baker S."/>
            <person name="Barry K."/>
            <person name="Bills G."/>
            <person name="Bluhm B."/>
            <person name="Cannon C."/>
            <person name="Castanera R."/>
            <person name="Culley D."/>
            <person name="Daum C."/>
            <person name="Ezra D."/>
            <person name="Gonzalez J."/>
            <person name="Henrissat B."/>
            <person name="Kuo A."/>
            <person name="Liang C."/>
            <person name="Lipzen A."/>
            <person name="Lutzoni F."/>
            <person name="Magnuson J."/>
            <person name="Mondo S."/>
            <person name="Nolan M."/>
            <person name="Ohm R."/>
            <person name="Pangilinan J."/>
            <person name="Park H.-J."/>
            <person name="Ramirez L."/>
            <person name="Alfaro M."/>
            <person name="Sun H."/>
            <person name="Tritt A."/>
            <person name="Yoshinaga Y."/>
            <person name="Zwiers L.-H."/>
            <person name="Turgeon B."/>
            <person name="Goodwin S."/>
            <person name="Spatafora J."/>
            <person name="Crous P."/>
            <person name="Grigoriev I."/>
        </authorList>
    </citation>
    <scope>NUCLEOTIDE SEQUENCE</scope>
    <source>
        <strain evidence="2">ATCC 36951</strain>
    </source>
</reference>
<dbReference type="Proteomes" id="UP000799537">
    <property type="component" value="Unassembled WGS sequence"/>
</dbReference>
<gene>
    <name evidence="2" type="ORF">M409DRAFT_16207</name>
</gene>
<evidence type="ECO:0000259" key="1">
    <source>
        <dbReference type="PROSITE" id="PS51186"/>
    </source>
</evidence>
<dbReference type="AlphaFoldDB" id="A0A6A6D686"/>
<dbReference type="GeneID" id="54556808"/>
<dbReference type="OrthoDB" id="2115692at2759"/>